<comment type="caution">
    <text evidence="2">The sequence shown here is derived from an EMBL/GenBank/DDBJ whole genome shotgun (WGS) entry which is preliminary data.</text>
</comment>
<reference evidence="2 3" key="1">
    <citation type="submission" date="2018-09" db="EMBL/GenBank/DDBJ databases">
        <title>Genomic investigation of the strawberry pathogen Phytophthora fragariae indicates pathogenicity is determined by transcriptional variation in three key races.</title>
        <authorList>
            <person name="Adams T.M."/>
            <person name="Armitage A.D."/>
            <person name="Sobczyk M.K."/>
            <person name="Bates H.J."/>
            <person name="Dunwell J.M."/>
            <person name="Nellist C.F."/>
            <person name="Harrison R.J."/>
        </authorList>
    </citation>
    <scope>NUCLEOTIDE SEQUENCE [LARGE SCALE GENOMIC DNA]</scope>
    <source>
        <strain evidence="2 3">SCRP245</strain>
    </source>
</reference>
<accession>A0A6A3HEV3</accession>
<evidence type="ECO:0000313" key="2">
    <source>
        <dbReference type="EMBL" id="KAE8967293.1"/>
    </source>
</evidence>
<proteinExistence type="predicted"/>
<feature type="compositionally biased region" description="Polar residues" evidence="1">
    <location>
        <begin position="89"/>
        <end position="127"/>
    </location>
</feature>
<evidence type="ECO:0000313" key="3">
    <source>
        <dbReference type="Proteomes" id="UP000460718"/>
    </source>
</evidence>
<protein>
    <submittedName>
        <fullName evidence="2">Uncharacterized protein</fullName>
    </submittedName>
</protein>
<dbReference type="Proteomes" id="UP000460718">
    <property type="component" value="Unassembled WGS sequence"/>
</dbReference>
<feature type="region of interest" description="Disordered" evidence="1">
    <location>
        <begin position="89"/>
        <end position="190"/>
    </location>
</feature>
<organism evidence="2 3">
    <name type="scientific">Phytophthora fragariae</name>
    <dbReference type="NCBI Taxonomy" id="53985"/>
    <lineage>
        <taxon>Eukaryota</taxon>
        <taxon>Sar</taxon>
        <taxon>Stramenopiles</taxon>
        <taxon>Oomycota</taxon>
        <taxon>Peronosporomycetes</taxon>
        <taxon>Peronosporales</taxon>
        <taxon>Peronosporaceae</taxon>
        <taxon>Phytophthora</taxon>
    </lineage>
</organism>
<evidence type="ECO:0000256" key="1">
    <source>
        <dbReference type="SAM" id="MobiDB-lite"/>
    </source>
</evidence>
<name>A0A6A3HEV3_9STRA</name>
<sequence>MVKRCYRDAGVSPCTVTQKKRQKTLASSSPASTSFLRLRSGPVVRHPLIIEAATMHVESLSAFELAPVDPCASCFDLIGLVKSACGMSPQPSTLAPWSPQPSTLAPWSPQPSTLAPWSTSSESSTLVPNSRSSTLSPPSPPLTLVPASTISSPHDRPSSRESWTPRPKPLRYMPPASGHKPSASKDGGGLSSCGRVSALVQHTSTSYSTVKYGRVHVGDASVQGRDVPAWFSEAFESDGYDSEAVALVLELPEKKLKARTEDRVVSLVPPSTESLSSGVWVLEEWPTGIKFVREQFNPRSWKFPAVPIGIRGGAGCGCE</sequence>
<feature type="non-terminal residue" evidence="2">
    <location>
        <position position="319"/>
    </location>
</feature>
<dbReference type="EMBL" id="QXFW01004084">
    <property type="protein sequence ID" value="KAE8967293.1"/>
    <property type="molecule type" value="Genomic_DNA"/>
</dbReference>
<gene>
    <name evidence="2" type="ORF">PF011_g27604</name>
</gene>
<dbReference type="AlphaFoldDB" id="A0A6A3HEV3"/>